<sequence length="415" mass="46417">MKPTKTFNDLPDDMLFHILQFFSTSFILNSCMRVSKRFLHVSRNIKFHIDLSSSSDQKIYNFGRCDNIRHISTLDLAHNRLSFEIFQQIFHHSKSKLTCLLSLDLSSNFASANIDLSIPLLSKCESLQNLTFLNVSFGMNAHGVKEWFKNSSINTLKILKAAGCGIGDSTCDESALSALAESEVIKNLEWLDLSGNQINDHGMQILFQRLNGNVSKWTRLNLAWNVFGFTGMNYLTSSTVIPNLNALTISHNLNIRDDAILLLCTSESMKHLTHLDLEANSIGNESMRVLTSTRSCITNLTHLNISKSKVTDEGLKLVAHSPKMSKLTSLVSVNNSIGDETALSIASSSFMSQLKHLNLSRCRLTALGVHALIGSEIPRHHLRTLNVWQNPLSEKEKASLILKSKENGFEWDLVI</sequence>
<dbReference type="GO" id="GO:0006913">
    <property type="term" value="P:nucleocytoplasmic transport"/>
    <property type="evidence" value="ECO:0007669"/>
    <property type="project" value="TreeGrafter"/>
</dbReference>
<dbReference type="Pfam" id="PF13516">
    <property type="entry name" value="LRR_6"/>
    <property type="match status" value="4"/>
</dbReference>
<organism evidence="2 3">
    <name type="scientific">Naegleria fowleri</name>
    <name type="common">Brain eating amoeba</name>
    <dbReference type="NCBI Taxonomy" id="5763"/>
    <lineage>
        <taxon>Eukaryota</taxon>
        <taxon>Discoba</taxon>
        <taxon>Heterolobosea</taxon>
        <taxon>Tetramitia</taxon>
        <taxon>Eutetramitia</taxon>
        <taxon>Vahlkampfiidae</taxon>
        <taxon>Naegleria</taxon>
    </lineage>
</organism>
<dbReference type="Proteomes" id="UP000444721">
    <property type="component" value="Unassembled WGS sequence"/>
</dbReference>
<dbReference type="InterPro" id="IPR001611">
    <property type="entry name" value="Leu-rich_rpt"/>
</dbReference>
<dbReference type="InterPro" id="IPR032675">
    <property type="entry name" value="LRR_dom_sf"/>
</dbReference>
<evidence type="ECO:0000313" key="2">
    <source>
        <dbReference type="EMBL" id="KAF0974567.1"/>
    </source>
</evidence>
<dbReference type="InterPro" id="IPR001810">
    <property type="entry name" value="F-box_dom"/>
</dbReference>
<dbReference type="OMA" id="CAIANSQ"/>
<dbReference type="VEuPathDB" id="AmoebaDB:NF0058300"/>
<dbReference type="Gene3D" id="3.80.10.10">
    <property type="entry name" value="Ribonuclease Inhibitor"/>
    <property type="match status" value="3"/>
</dbReference>
<proteinExistence type="predicted"/>
<dbReference type="GO" id="GO:0005634">
    <property type="term" value="C:nucleus"/>
    <property type="evidence" value="ECO:0007669"/>
    <property type="project" value="TreeGrafter"/>
</dbReference>
<dbReference type="SMART" id="SM00256">
    <property type="entry name" value="FBOX"/>
    <property type="match status" value="1"/>
</dbReference>
<evidence type="ECO:0000259" key="1">
    <source>
        <dbReference type="SMART" id="SM00256"/>
    </source>
</evidence>
<dbReference type="GO" id="GO:0005096">
    <property type="term" value="F:GTPase activator activity"/>
    <property type="evidence" value="ECO:0007669"/>
    <property type="project" value="InterPro"/>
</dbReference>
<dbReference type="OrthoDB" id="120976at2759"/>
<accession>A0A6A5BBU5</accession>
<dbReference type="EMBL" id="VFQX01000052">
    <property type="protein sequence ID" value="KAF0974567.1"/>
    <property type="molecule type" value="Genomic_DNA"/>
</dbReference>
<dbReference type="PANTHER" id="PTHR24113">
    <property type="entry name" value="RAN GTPASE-ACTIVATING PROTEIN 1"/>
    <property type="match status" value="1"/>
</dbReference>
<dbReference type="VEuPathDB" id="AmoebaDB:FDP41_006599"/>
<name>A0A6A5BBU5_NAEFO</name>
<dbReference type="InterPro" id="IPR006553">
    <property type="entry name" value="Leu-rich_rpt_Cys-con_subtyp"/>
</dbReference>
<protein>
    <recommendedName>
        <fullName evidence="1">F-box domain-containing protein</fullName>
    </recommendedName>
</protein>
<gene>
    <name evidence="2" type="ORF">FDP41_006599</name>
</gene>
<dbReference type="SUPFAM" id="SSF52047">
    <property type="entry name" value="RNI-like"/>
    <property type="match status" value="1"/>
</dbReference>
<dbReference type="PANTHER" id="PTHR24113:SF15">
    <property type="entry name" value="NACHT DOMAIN-CONTAINING PROTEIN"/>
    <property type="match status" value="1"/>
</dbReference>
<dbReference type="GeneID" id="68113817"/>
<keyword evidence="3" id="KW-1185">Reference proteome</keyword>
<dbReference type="Pfam" id="PF00646">
    <property type="entry name" value="F-box"/>
    <property type="match status" value="1"/>
</dbReference>
<reference evidence="2 3" key="1">
    <citation type="journal article" date="2019" name="Sci. Rep.">
        <title>Nanopore sequencing improves the draft genome of the human pathogenic amoeba Naegleria fowleri.</title>
        <authorList>
            <person name="Liechti N."/>
            <person name="Schurch N."/>
            <person name="Bruggmann R."/>
            <person name="Wittwer M."/>
        </authorList>
    </citation>
    <scope>NUCLEOTIDE SEQUENCE [LARGE SCALE GENOMIC DNA]</scope>
    <source>
        <strain evidence="2 3">ATCC 30894</strain>
    </source>
</reference>
<dbReference type="GO" id="GO:0031267">
    <property type="term" value="F:small GTPase binding"/>
    <property type="evidence" value="ECO:0007669"/>
    <property type="project" value="TreeGrafter"/>
</dbReference>
<dbReference type="SUPFAM" id="SSF81383">
    <property type="entry name" value="F-box domain"/>
    <property type="match status" value="1"/>
</dbReference>
<dbReference type="SMART" id="SM00367">
    <property type="entry name" value="LRR_CC"/>
    <property type="match status" value="5"/>
</dbReference>
<feature type="domain" description="F-box" evidence="1">
    <location>
        <begin position="10"/>
        <end position="51"/>
    </location>
</feature>
<dbReference type="InterPro" id="IPR036047">
    <property type="entry name" value="F-box-like_dom_sf"/>
</dbReference>
<dbReference type="GO" id="GO:0048471">
    <property type="term" value="C:perinuclear region of cytoplasm"/>
    <property type="evidence" value="ECO:0007669"/>
    <property type="project" value="TreeGrafter"/>
</dbReference>
<dbReference type="AlphaFoldDB" id="A0A6A5BBU5"/>
<dbReference type="RefSeq" id="XP_044559280.1">
    <property type="nucleotide sequence ID" value="XM_044710251.1"/>
</dbReference>
<comment type="caution">
    <text evidence="2">The sequence shown here is derived from an EMBL/GenBank/DDBJ whole genome shotgun (WGS) entry which is preliminary data.</text>
</comment>
<evidence type="ECO:0000313" key="3">
    <source>
        <dbReference type="Proteomes" id="UP000444721"/>
    </source>
</evidence>
<dbReference type="InterPro" id="IPR027038">
    <property type="entry name" value="RanGap"/>
</dbReference>
<dbReference type="VEuPathDB" id="AmoebaDB:NfTy_088770"/>
<dbReference type="GO" id="GO:0005829">
    <property type="term" value="C:cytosol"/>
    <property type="evidence" value="ECO:0007669"/>
    <property type="project" value="TreeGrafter"/>
</dbReference>